<dbReference type="CDD" id="cd07583">
    <property type="entry name" value="nitrilase_5"/>
    <property type="match status" value="1"/>
</dbReference>
<dbReference type="RefSeq" id="WP_066238714.1">
    <property type="nucleotide sequence ID" value="NZ_LSGP01000013.1"/>
</dbReference>
<dbReference type="InterPro" id="IPR001110">
    <property type="entry name" value="UPF0012_CS"/>
</dbReference>
<dbReference type="Gene3D" id="3.60.110.10">
    <property type="entry name" value="Carbon-nitrogen hydrolase"/>
    <property type="match status" value="1"/>
</dbReference>
<dbReference type="PROSITE" id="PS01227">
    <property type="entry name" value="UPF0012"/>
    <property type="match status" value="1"/>
</dbReference>
<comment type="similarity">
    <text evidence="1">Belongs to the carbon-nitrogen hydrolase superfamily. NIT1/NIT2 family.</text>
</comment>
<dbReference type="OrthoDB" id="9811121at2"/>
<evidence type="ECO:0000259" key="2">
    <source>
        <dbReference type="PROSITE" id="PS50263"/>
    </source>
</evidence>
<gene>
    <name evidence="3" type="ORF">AXX12_02720</name>
</gene>
<dbReference type="STRING" id="1794912.AXX12_02720"/>
<dbReference type="EMBL" id="LSGP01000013">
    <property type="protein sequence ID" value="KYZ77068.1"/>
    <property type="molecule type" value="Genomic_DNA"/>
</dbReference>
<evidence type="ECO:0000256" key="1">
    <source>
        <dbReference type="ARBA" id="ARBA00010613"/>
    </source>
</evidence>
<proteinExistence type="inferred from homology"/>
<dbReference type="InterPro" id="IPR003010">
    <property type="entry name" value="C-N_Hydrolase"/>
</dbReference>
<sequence>MKVAMIQMQVKAGDVQANRQRGLALAREAASLADVLVLPEIWTTGYHLKELDRWAEEEDGPTVNELKEIARAHEVWIVAGSLPVRRVEGVTNTMFVLAPNGTIAAQYDKIHMFSLYGEGRFFQPGAKQTVFPLAGTQAGLAICYDIRFPELFRSLTLAGAEVVFVAAEWPAVRSAHWRLLSQARALENQVFIIAVNCVGEHKGIVFHGHSLLVSPEGEILAEGTDKEEIVLGEVDLAAVGKARQSLTVWQDRRPDLYT</sequence>
<organism evidence="3 4">
    <name type="scientific">Anaerosporomusa subterranea</name>
    <dbReference type="NCBI Taxonomy" id="1794912"/>
    <lineage>
        <taxon>Bacteria</taxon>
        <taxon>Bacillati</taxon>
        <taxon>Bacillota</taxon>
        <taxon>Negativicutes</taxon>
        <taxon>Acetonemataceae</taxon>
        <taxon>Anaerosporomusa</taxon>
    </lineage>
</organism>
<evidence type="ECO:0000313" key="3">
    <source>
        <dbReference type="EMBL" id="KYZ77068.1"/>
    </source>
</evidence>
<dbReference type="PROSITE" id="PS50263">
    <property type="entry name" value="CN_HYDROLASE"/>
    <property type="match status" value="1"/>
</dbReference>
<dbReference type="AlphaFoldDB" id="A0A154BU76"/>
<accession>A0A154BU76</accession>
<evidence type="ECO:0000313" key="4">
    <source>
        <dbReference type="Proteomes" id="UP000076268"/>
    </source>
</evidence>
<dbReference type="PANTHER" id="PTHR23088:SF27">
    <property type="entry name" value="DEAMINATED GLUTATHIONE AMIDASE"/>
    <property type="match status" value="1"/>
</dbReference>
<dbReference type="InterPro" id="IPR036526">
    <property type="entry name" value="C-N_Hydrolase_sf"/>
</dbReference>
<name>A0A154BU76_ANASB</name>
<keyword evidence="4" id="KW-1185">Reference proteome</keyword>
<dbReference type="Proteomes" id="UP000076268">
    <property type="component" value="Unassembled WGS sequence"/>
</dbReference>
<dbReference type="Pfam" id="PF00795">
    <property type="entry name" value="CN_hydrolase"/>
    <property type="match status" value="1"/>
</dbReference>
<comment type="caution">
    <text evidence="3">The sequence shown here is derived from an EMBL/GenBank/DDBJ whole genome shotgun (WGS) entry which is preliminary data.</text>
</comment>
<reference evidence="3 4" key="1">
    <citation type="submission" date="2016-02" db="EMBL/GenBank/DDBJ databases">
        <title>Anaerosporomusa subterraneum gen. nov., sp. nov., a spore-forming obligate anaerobe isolated from saprolite.</title>
        <authorList>
            <person name="Choi J.K."/>
            <person name="Shah M."/>
            <person name="Yee N."/>
        </authorList>
    </citation>
    <scope>NUCLEOTIDE SEQUENCE [LARGE SCALE GENOMIC DNA]</scope>
    <source>
        <strain evidence="3 4">RU4</strain>
    </source>
</reference>
<feature type="domain" description="CN hydrolase" evidence="2">
    <location>
        <begin position="1"/>
        <end position="236"/>
    </location>
</feature>
<dbReference type="PANTHER" id="PTHR23088">
    <property type="entry name" value="NITRILASE-RELATED"/>
    <property type="match status" value="1"/>
</dbReference>
<protein>
    <submittedName>
        <fullName evidence="3">Nitrilase</fullName>
    </submittedName>
</protein>
<dbReference type="SUPFAM" id="SSF56317">
    <property type="entry name" value="Carbon-nitrogen hydrolase"/>
    <property type="match status" value="1"/>
</dbReference>